<sequence>MIHATPVPAEAGPVFRSARAGAADPVTRPGHYTSRSVECIAMTEAMGFCLGNAVKYLWRAGLKGAAAPDLRKAAWYVAREHERRLWGRPGPQGRTERDHARFDGVLAEFQGAVAEVIRLLWWADIDGGTVRLLEEAHARLAGMIADAEGRS</sequence>
<evidence type="ECO:0000313" key="2">
    <source>
        <dbReference type="Proteomes" id="UP001596056"/>
    </source>
</evidence>
<name>A0ABW0SF12_9RHOB</name>
<dbReference type="InterPro" id="IPR021739">
    <property type="entry name" value="SaV-like"/>
</dbReference>
<accession>A0ABW0SF12</accession>
<reference evidence="2" key="1">
    <citation type="journal article" date="2019" name="Int. J. Syst. Evol. Microbiol.">
        <title>The Global Catalogue of Microorganisms (GCM) 10K type strain sequencing project: providing services to taxonomists for standard genome sequencing and annotation.</title>
        <authorList>
            <consortium name="The Broad Institute Genomics Platform"/>
            <consortium name="The Broad Institute Genome Sequencing Center for Infectious Disease"/>
            <person name="Wu L."/>
            <person name="Ma J."/>
        </authorList>
    </citation>
    <scope>NUCLEOTIDE SEQUENCE [LARGE SCALE GENOMIC DNA]</scope>
    <source>
        <strain evidence="2">KACC 11588</strain>
    </source>
</reference>
<dbReference type="EMBL" id="JBHSNA010000015">
    <property type="protein sequence ID" value="MFC5567495.1"/>
    <property type="molecule type" value="Genomic_DNA"/>
</dbReference>
<dbReference type="RefSeq" id="WP_209841032.1">
    <property type="nucleotide sequence ID" value="NZ_JAGGJP010000009.1"/>
</dbReference>
<evidence type="ECO:0000313" key="1">
    <source>
        <dbReference type="EMBL" id="MFC5567495.1"/>
    </source>
</evidence>
<protein>
    <submittedName>
        <fullName evidence="1">DUF3310 domain-containing protein</fullName>
    </submittedName>
</protein>
<dbReference type="Proteomes" id="UP001596056">
    <property type="component" value="Unassembled WGS sequence"/>
</dbReference>
<gene>
    <name evidence="1" type="ORF">ACFPOC_13865</name>
</gene>
<organism evidence="1 2">
    <name type="scientific">Rubellimicrobium aerolatum</name>
    <dbReference type="NCBI Taxonomy" id="490979"/>
    <lineage>
        <taxon>Bacteria</taxon>
        <taxon>Pseudomonadati</taxon>
        <taxon>Pseudomonadota</taxon>
        <taxon>Alphaproteobacteria</taxon>
        <taxon>Rhodobacterales</taxon>
        <taxon>Roseobacteraceae</taxon>
        <taxon>Rubellimicrobium</taxon>
    </lineage>
</organism>
<keyword evidence="2" id="KW-1185">Reference proteome</keyword>
<proteinExistence type="predicted"/>
<comment type="caution">
    <text evidence="1">The sequence shown here is derived from an EMBL/GenBank/DDBJ whole genome shotgun (WGS) entry which is preliminary data.</text>
</comment>
<dbReference type="Pfam" id="PF11753">
    <property type="entry name" value="DUF3310"/>
    <property type="match status" value="1"/>
</dbReference>